<proteinExistence type="inferred from homology"/>
<reference evidence="8 9" key="1">
    <citation type="submission" date="2024-09" db="EMBL/GenBank/DDBJ databases">
        <authorList>
            <person name="Sun Q."/>
            <person name="Mori K."/>
        </authorList>
    </citation>
    <scope>NUCLEOTIDE SEQUENCE [LARGE SCALE GENOMIC DNA]</scope>
    <source>
        <strain evidence="8 9">CICC 11035S</strain>
    </source>
</reference>
<protein>
    <recommendedName>
        <fullName evidence="7">4-hydroxythreonine-4-phosphate dehydrogenase</fullName>
        <ecNumber evidence="7">1.1.1.262</ecNumber>
    </recommendedName>
    <alternativeName>
        <fullName evidence="7">4-(phosphohydroxy)-L-threonine dehydrogenase</fullName>
    </alternativeName>
</protein>
<accession>A0ABV6S998</accession>
<dbReference type="NCBIfam" id="NF003699">
    <property type="entry name" value="PRK05312.1"/>
    <property type="match status" value="1"/>
</dbReference>
<organism evidence="8 9">
    <name type="scientific">Novosphingobium clariflavum</name>
    <dbReference type="NCBI Taxonomy" id="2029884"/>
    <lineage>
        <taxon>Bacteria</taxon>
        <taxon>Pseudomonadati</taxon>
        <taxon>Pseudomonadota</taxon>
        <taxon>Alphaproteobacteria</taxon>
        <taxon>Sphingomonadales</taxon>
        <taxon>Sphingomonadaceae</taxon>
        <taxon>Novosphingobium</taxon>
    </lineage>
</organism>
<comment type="similarity">
    <text evidence="7">Belongs to the PdxA family.</text>
</comment>
<keyword evidence="3 7" id="KW-0521">NADP</keyword>
<evidence type="ECO:0000313" key="9">
    <source>
        <dbReference type="Proteomes" id="UP001589858"/>
    </source>
</evidence>
<comment type="miscellaneous">
    <text evidence="7">The active site is located at the dimer interface.</text>
</comment>
<keyword evidence="1 7" id="KW-0963">Cytoplasm</keyword>
<evidence type="ECO:0000256" key="4">
    <source>
        <dbReference type="ARBA" id="ARBA00023002"/>
    </source>
</evidence>
<feature type="binding site" evidence="7">
    <location>
        <position position="220"/>
    </location>
    <ligand>
        <name>a divalent metal cation</name>
        <dbReference type="ChEBI" id="CHEBI:60240"/>
        <note>ligand shared between dimeric partners</note>
    </ligand>
</feature>
<dbReference type="PANTHER" id="PTHR30004:SF6">
    <property type="entry name" value="D-THREONATE 4-PHOSPHATE DEHYDROGENASE"/>
    <property type="match status" value="1"/>
</dbReference>
<dbReference type="Proteomes" id="UP001589858">
    <property type="component" value="Unassembled WGS sequence"/>
</dbReference>
<feature type="binding site" evidence="7">
    <location>
        <position position="275"/>
    </location>
    <ligand>
        <name>a divalent metal cation</name>
        <dbReference type="ChEBI" id="CHEBI:60240"/>
        <note>ligand shared between dimeric partners</note>
    </ligand>
</feature>
<name>A0ABV6S998_9SPHN</name>
<evidence type="ECO:0000256" key="7">
    <source>
        <dbReference type="HAMAP-Rule" id="MF_00536"/>
    </source>
</evidence>
<dbReference type="PANTHER" id="PTHR30004">
    <property type="entry name" value="4-HYDROXYTHREONINE-4-PHOSPHATE DEHYDROGENASE"/>
    <property type="match status" value="1"/>
</dbReference>
<comment type="function">
    <text evidence="7">Catalyzes the NAD(P)-dependent oxidation of 4-(phosphooxy)-L-threonine (HTP) into 2-amino-3-oxo-4-(phosphooxy)butyric acid which spontaneously decarboxylates to form 3-amino-2-oxopropyl phosphate (AHAP).</text>
</comment>
<feature type="binding site" evidence="7">
    <location>
        <position position="292"/>
    </location>
    <ligand>
        <name>substrate</name>
    </ligand>
</feature>
<dbReference type="InterPro" id="IPR037510">
    <property type="entry name" value="PdxA"/>
</dbReference>
<keyword evidence="9" id="KW-1185">Reference proteome</keyword>
<evidence type="ECO:0000256" key="6">
    <source>
        <dbReference type="ARBA" id="ARBA00023096"/>
    </source>
</evidence>
<evidence type="ECO:0000256" key="1">
    <source>
        <dbReference type="ARBA" id="ARBA00022490"/>
    </source>
</evidence>
<comment type="catalytic activity">
    <reaction evidence="7">
        <text>4-(phosphooxy)-L-threonine + NAD(+) = 3-amino-2-oxopropyl phosphate + CO2 + NADH</text>
        <dbReference type="Rhea" id="RHEA:32275"/>
        <dbReference type="ChEBI" id="CHEBI:16526"/>
        <dbReference type="ChEBI" id="CHEBI:57279"/>
        <dbReference type="ChEBI" id="CHEBI:57540"/>
        <dbReference type="ChEBI" id="CHEBI:57945"/>
        <dbReference type="ChEBI" id="CHEBI:58452"/>
        <dbReference type="EC" id="1.1.1.262"/>
    </reaction>
</comment>
<feature type="binding site" evidence="7">
    <location>
        <position position="175"/>
    </location>
    <ligand>
        <name>a divalent metal cation</name>
        <dbReference type="ChEBI" id="CHEBI:60240"/>
        <note>ligand shared between dimeric partners</note>
    </ligand>
</feature>
<feature type="binding site" evidence="7">
    <location>
        <position position="283"/>
    </location>
    <ligand>
        <name>substrate</name>
    </ligand>
</feature>
<evidence type="ECO:0000256" key="5">
    <source>
        <dbReference type="ARBA" id="ARBA00023027"/>
    </source>
</evidence>
<comment type="caution">
    <text evidence="8">The sequence shown here is derived from an EMBL/GenBank/DDBJ whole genome shotgun (WGS) entry which is preliminary data.</text>
</comment>
<evidence type="ECO:0000256" key="2">
    <source>
        <dbReference type="ARBA" id="ARBA00022723"/>
    </source>
</evidence>
<dbReference type="NCBIfam" id="TIGR00557">
    <property type="entry name" value="pdxA"/>
    <property type="match status" value="1"/>
</dbReference>
<evidence type="ECO:0000256" key="3">
    <source>
        <dbReference type="ARBA" id="ARBA00022857"/>
    </source>
</evidence>
<dbReference type="GO" id="GO:0050570">
    <property type="term" value="F:4-hydroxythreonine-4-phosphate dehydrogenase activity"/>
    <property type="evidence" value="ECO:0007669"/>
    <property type="project" value="UniProtKB-EC"/>
</dbReference>
<dbReference type="RefSeq" id="WP_267219225.1">
    <property type="nucleotide sequence ID" value="NZ_JAPCWC010000003.1"/>
</dbReference>
<comment type="caution">
    <text evidence="7">Lacks conserved residue(s) required for the propagation of feature annotation.</text>
</comment>
<keyword evidence="4 7" id="KW-0560">Oxidoreductase</keyword>
<feature type="binding site" evidence="7">
    <location>
        <position position="301"/>
    </location>
    <ligand>
        <name>substrate</name>
    </ligand>
</feature>
<keyword evidence="7" id="KW-0862">Zinc</keyword>
<evidence type="ECO:0000313" key="8">
    <source>
        <dbReference type="EMBL" id="MFC0685802.1"/>
    </source>
</evidence>
<keyword evidence="7" id="KW-0460">Magnesium</keyword>
<comment type="pathway">
    <text evidence="7">Cofactor biosynthesis; pyridoxine 5'-phosphate biosynthesis; pyridoxine 5'-phosphate from D-erythrose 4-phosphate: step 4/5.</text>
</comment>
<comment type="subunit">
    <text evidence="7">Homodimer.</text>
</comment>
<dbReference type="EC" id="1.1.1.262" evidence="7"/>
<dbReference type="EMBL" id="JBHLTM010000055">
    <property type="protein sequence ID" value="MFC0685802.1"/>
    <property type="molecule type" value="Genomic_DNA"/>
</dbReference>
<sequence length="344" mass="34991">MSGSKVIAAAPLAVSLGDPAGIAPELIAEAWRWRGDAGLTPFFVVGGAGLLAAAARTRGFELPVVPIADPAEAPAAFASGLPVLGDEDAAPAFGTPTPDGARLALHSLTQATALAVSGAAGAIVTGPIAKSRLAEVGFTQPGQTEFCADACGARHDDAVMMLAGPNLRTVPLTVHVALTEVPGLITRDLIERKARIVARALARDFGLAPARIAVTGLNPHAGEDGRMGREEIDTIIPAIKGLSAEGLAVTGPHPADALFAAHERDKFDVALCMYHDQALIPIKTLDFDAGVNVTLGLPIVRTSPDHGTAFGIAGKNLASPGAMIAALRMAGECAARRATTGQTA</sequence>
<comment type="subcellular location">
    <subcellularLocation>
        <location evidence="7">Cytoplasm</location>
    </subcellularLocation>
</comment>
<dbReference type="InterPro" id="IPR005255">
    <property type="entry name" value="PdxA_fam"/>
</dbReference>
<keyword evidence="5 7" id="KW-0520">NAD</keyword>
<feature type="binding site" evidence="7">
    <location>
        <position position="144"/>
    </location>
    <ligand>
        <name>substrate</name>
    </ligand>
</feature>
<keyword evidence="6 7" id="KW-0664">Pyridoxine biosynthesis</keyword>
<dbReference type="SUPFAM" id="SSF53659">
    <property type="entry name" value="Isocitrate/Isopropylmalate dehydrogenase-like"/>
    <property type="match status" value="1"/>
</dbReference>
<dbReference type="Pfam" id="PF04166">
    <property type="entry name" value="PdxA"/>
    <property type="match status" value="1"/>
</dbReference>
<gene>
    <name evidence="7 8" type="primary">pdxA</name>
    <name evidence="8" type="ORF">ACFFF8_14475</name>
</gene>
<keyword evidence="7" id="KW-0170">Cobalt</keyword>
<keyword evidence="2 7" id="KW-0479">Metal-binding</keyword>
<dbReference type="HAMAP" id="MF_00536">
    <property type="entry name" value="PdxA"/>
    <property type="match status" value="1"/>
</dbReference>
<dbReference type="Gene3D" id="3.40.718.10">
    <property type="entry name" value="Isopropylmalate Dehydrogenase"/>
    <property type="match status" value="1"/>
</dbReference>
<comment type="cofactor">
    <cofactor evidence="7">
        <name>Zn(2+)</name>
        <dbReference type="ChEBI" id="CHEBI:29105"/>
    </cofactor>
    <cofactor evidence="7">
        <name>Mg(2+)</name>
        <dbReference type="ChEBI" id="CHEBI:18420"/>
    </cofactor>
    <cofactor evidence="7">
        <name>Co(2+)</name>
        <dbReference type="ChEBI" id="CHEBI:48828"/>
    </cofactor>
    <text evidence="7">Binds 1 divalent metal cation per subunit. Can use ions such as Zn(2+), Mg(2+) or Co(2+).</text>
</comment>